<protein>
    <submittedName>
        <fullName evidence="3">Urease accessory protein</fullName>
    </submittedName>
</protein>
<dbReference type="HAMAP" id="MF_01384">
    <property type="entry name" value="UreD"/>
    <property type="match status" value="1"/>
</dbReference>
<comment type="similarity">
    <text evidence="1">Belongs to the UreD family.</text>
</comment>
<keyword evidence="2" id="KW-0143">Chaperone</keyword>
<dbReference type="InterPro" id="IPR002669">
    <property type="entry name" value="UreD"/>
</dbReference>
<keyword evidence="4" id="KW-1185">Reference proteome</keyword>
<dbReference type="OrthoDB" id="9807968at2"/>
<dbReference type="GO" id="GO:0016151">
    <property type="term" value="F:nickel cation binding"/>
    <property type="evidence" value="ECO:0007669"/>
    <property type="project" value="InterPro"/>
</dbReference>
<dbReference type="eggNOG" id="COG0829">
    <property type="taxonomic scope" value="Bacteria"/>
</dbReference>
<evidence type="ECO:0000256" key="1">
    <source>
        <dbReference type="ARBA" id="ARBA00007177"/>
    </source>
</evidence>
<reference evidence="3 4" key="2">
    <citation type="submission" date="2013-04" db="EMBL/GenBank/DDBJ databases">
        <title>The Genome Sequence of Bilophila wadsworthia 3_1_6.</title>
        <authorList>
            <consortium name="The Broad Institute Genomics Platform"/>
            <person name="Earl A."/>
            <person name="Ward D."/>
            <person name="Feldgarden M."/>
            <person name="Gevers D."/>
            <person name="Sibley C."/>
            <person name="Strauss J."/>
            <person name="Allen-Vercoe E."/>
            <person name="Walker B."/>
            <person name="Young S."/>
            <person name="Zeng Q."/>
            <person name="Gargeya S."/>
            <person name="Fitzgerald M."/>
            <person name="Haas B."/>
            <person name="Abouelleil A."/>
            <person name="Allen A.W."/>
            <person name="Alvarado L."/>
            <person name="Arachchi H.M."/>
            <person name="Berlin A.M."/>
            <person name="Chapman S.B."/>
            <person name="Gainer-Dewar J."/>
            <person name="Goldberg J."/>
            <person name="Griggs A."/>
            <person name="Gujja S."/>
            <person name="Hansen M."/>
            <person name="Howarth C."/>
            <person name="Imamovic A."/>
            <person name="Ireland A."/>
            <person name="Larimer J."/>
            <person name="McCowan C."/>
            <person name="Murphy C."/>
            <person name="Pearson M."/>
            <person name="Poon T.W."/>
            <person name="Priest M."/>
            <person name="Roberts A."/>
            <person name="Saif S."/>
            <person name="Shea T."/>
            <person name="Sisk P."/>
            <person name="Sykes S."/>
            <person name="Wortman J."/>
            <person name="Nusbaum C."/>
            <person name="Birren B."/>
        </authorList>
    </citation>
    <scope>NUCLEOTIDE SEQUENCE [LARGE SCALE GENOMIC DNA]</scope>
    <source>
        <strain evidence="3 4">3_1_6</strain>
    </source>
</reference>
<dbReference type="PANTHER" id="PTHR33643">
    <property type="entry name" value="UREASE ACCESSORY PROTEIN D"/>
    <property type="match status" value="1"/>
</dbReference>
<reference evidence="3 4" key="1">
    <citation type="submission" date="2010-10" db="EMBL/GenBank/DDBJ databases">
        <authorList>
            <consortium name="The Broad Institute Genome Sequencing Platform"/>
            <person name="Ward D."/>
            <person name="Earl A."/>
            <person name="Feldgarden M."/>
            <person name="Young S.K."/>
            <person name="Gargeya S."/>
            <person name="Zeng Q."/>
            <person name="Alvarado L."/>
            <person name="Berlin A."/>
            <person name="Bochicchio J."/>
            <person name="Chapman S.B."/>
            <person name="Chen Z."/>
            <person name="Freedman E."/>
            <person name="Gellesch M."/>
            <person name="Goldberg J."/>
            <person name="Griggs A."/>
            <person name="Gujja S."/>
            <person name="Heilman E."/>
            <person name="Heiman D."/>
            <person name="Howarth C."/>
            <person name="Mehta T."/>
            <person name="Neiman D."/>
            <person name="Pearson M."/>
            <person name="Roberts A."/>
            <person name="Saif S."/>
            <person name="Shea T."/>
            <person name="Shenoy N."/>
            <person name="Sisk P."/>
            <person name="Stolte C."/>
            <person name="Sykes S."/>
            <person name="White J."/>
            <person name="Yandava C."/>
            <person name="Allen-Vercoe E."/>
            <person name="Sibley C."/>
            <person name="Ambrose C.E."/>
            <person name="Strauss J."/>
            <person name="Daigneault M."/>
            <person name="Haas B."/>
            <person name="Nusbaum C."/>
            <person name="Birren B."/>
        </authorList>
    </citation>
    <scope>NUCLEOTIDE SEQUENCE [LARGE SCALE GENOMIC DNA]</scope>
    <source>
        <strain evidence="3 4">3_1_6</strain>
    </source>
</reference>
<proteinExistence type="inferred from homology"/>
<dbReference type="STRING" id="563192.HMPREF0179_01689"/>
<dbReference type="RefSeq" id="WP_005027155.1">
    <property type="nucleotide sequence ID" value="NZ_KE150240.1"/>
</dbReference>
<dbReference type="AlphaFoldDB" id="E5Y676"/>
<dbReference type="Pfam" id="PF01774">
    <property type="entry name" value="UreD"/>
    <property type="match status" value="1"/>
</dbReference>
<evidence type="ECO:0000313" key="4">
    <source>
        <dbReference type="Proteomes" id="UP000006034"/>
    </source>
</evidence>
<accession>E5Y676</accession>
<gene>
    <name evidence="3" type="ORF">HMPREF0179_01689</name>
</gene>
<organism evidence="3 4">
    <name type="scientific">Bilophila wadsworthia (strain 3_1_6)</name>
    <dbReference type="NCBI Taxonomy" id="563192"/>
    <lineage>
        <taxon>Bacteria</taxon>
        <taxon>Pseudomonadati</taxon>
        <taxon>Thermodesulfobacteriota</taxon>
        <taxon>Desulfovibrionia</taxon>
        <taxon>Desulfovibrionales</taxon>
        <taxon>Desulfovibrionaceae</taxon>
        <taxon>Bilophila</taxon>
    </lineage>
</organism>
<sequence length="322" mass="36247">MSQLSSRARVELAKAALSRIGLEAPELRPYQDEPAQMPSGTVGKDGYLRLEFADRGDRSVMAFMDRRVPFLVQRALYWDEAMPQMPCIFIITTTGCVLQGDRMALEIEVGKNAQAHVTTQSATKVHMMNANYASQLQDIVVEEGGYLEYMPDPLIPHRTSRFLSKTRLSVAETGSLLYAEVVLPGRKYHHEDEMFGFDLYSSTIEATRRESGEKLFVEKFIIDPRETDLSRTGIMNGYEVFGNVILMTTKEKTMQVREAVEAGVDREARLAYGASLLPGECGLIFKVLGMTSESVRGKIREFWQIARKAVAGRDLPQAFLWQ</sequence>
<evidence type="ECO:0000256" key="2">
    <source>
        <dbReference type="ARBA" id="ARBA00023186"/>
    </source>
</evidence>
<dbReference type="HOGENOM" id="CLU_056339_1_0_7"/>
<dbReference type="PANTHER" id="PTHR33643:SF1">
    <property type="entry name" value="UREASE ACCESSORY PROTEIN D"/>
    <property type="match status" value="1"/>
</dbReference>
<comment type="caution">
    <text evidence="3">The sequence shown here is derived from an EMBL/GenBank/DDBJ whole genome shotgun (WGS) entry which is preliminary data.</text>
</comment>
<dbReference type="EMBL" id="ADCP02000003">
    <property type="protein sequence ID" value="EFV44495.1"/>
    <property type="molecule type" value="Genomic_DNA"/>
</dbReference>
<dbReference type="Proteomes" id="UP000006034">
    <property type="component" value="Unassembled WGS sequence"/>
</dbReference>
<name>E5Y676_BILW3</name>
<evidence type="ECO:0000313" key="3">
    <source>
        <dbReference type="EMBL" id="EFV44495.1"/>
    </source>
</evidence>
<dbReference type="GeneID" id="78087384"/>